<organism evidence="2 3">
    <name type="scientific">Prorocentrum cordatum</name>
    <dbReference type="NCBI Taxonomy" id="2364126"/>
    <lineage>
        <taxon>Eukaryota</taxon>
        <taxon>Sar</taxon>
        <taxon>Alveolata</taxon>
        <taxon>Dinophyceae</taxon>
        <taxon>Prorocentrales</taxon>
        <taxon>Prorocentraceae</taxon>
        <taxon>Prorocentrum</taxon>
    </lineage>
</organism>
<name>A0ABN9QQC0_9DINO</name>
<keyword evidence="3" id="KW-1185">Reference proteome</keyword>
<dbReference type="EMBL" id="CAUYUJ010004159">
    <property type="protein sequence ID" value="CAK0808383.1"/>
    <property type="molecule type" value="Genomic_DNA"/>
</dbReference>
<accession>A0ABN9QQC0</accession>
<feature type="compositionally biased region" description="Polar residues" evidence="1">
    <location>
        <begin position="85"/>
        <end position="98"/>
    </location>
</feature>
<evidence type="ECO:0000313" key="3">
    <source>
        <dbReference type="Proteomes" id="UP001189429"/>
    </source>
</evidence>
<gene>
    <name evidence="2" type="ORF">PCOR1329_LOCUS14005</name>
</gene>
<reference evidence="2" key="1">
    <citation type="submission" date="2023-10" db="EMBL/GenBank/DDBJ databases">
        <authorList>
            <person name="Chen Y."/>
            <person name="Shah S."/>
            <person name="Dougan E. K."/>
            <person name="Thang M."/>
            <person name="Chan C."/>
        </authorList>
    </citation>
    <scope>NUCLEOTIDE SEQUENCE [LARGE SCALE GENOMIC DNA]</scope>
</reference>
<sequence>MLLSVFRMRFVSATPRDKTTPPSHADVLLGGSFYTVTSKFTIIPSGRFSAQECQLMRDIAKNRNASTRKVWTSTMKYKLKGAGTFETSSPGRGSSLQPGCSEPPTHAHSGNYGGRHLPAVDAPREPAHNAKLRSELEKVASKIAEYELHRREDQRALEGLFQKAQDQNGAVKQGIAEVVAAAELQLSHVAGQLAPASAIPVDMLADAFDAQRVVSTSDYVDQMPINRQHHHDDLLHLAPAVSADADAAQLRAPASTDSALNNMQWPCVHQKVPHPGQQPLHAIIAAAHCVNSKRGAAAAARANSASLKPVNDPVDQMPTSLPDIDDDLLFDGLRFSMLDGSLDMNSDCIMKDSFECDSMEDLITTAMCFGGCDGGDTFDGFDDGSASDDDLDVFAPGDSDNGDLSTSLGLISDKYN</sequence>
<proteinExistence type="predicted"/>
<feature type="non-terminal residue" evidence="2">
    <location>
        <position position="416"/>
    </location>
</feature>
<evidence type="ECO:0000256" key="1">
    <source>
        <dbReference type="SAM" id="MobiDB-lite"/>
    </source>
</evidence>
<feature type="region of interest" description="Disordered" evidence="1">
    <location>
        <begin position="82"/>
        <end position="109"/>
    </location>
</feature>
<dbReference type="Proteomes" id="UP001189429">
    <property type="component" value="Unassembled WGS sequence"/>
</dbReference>
<comment type="caution">
    <text evidence="2">The sequence shown here is derived from an EMBL/GenBank/DDBJ whole genome shotgun (WGS) entry which is preliminary data.</text>
</comment>
<protein>
    <submittedName>
        <fullName evidence="2">Uncharacterized protein</fullName>
    </submittedName>
</protein>
<evidence type="ECO:0000313" key="2">
    <source>
        <dbReference type="EMBL" id="CAK0808383.1"/>
    </source>
</evidence>